<proteinExistence type="inferred from homology"/>
<feature type="domain" description="Pyruvate phosphate dikinase AMP/ATP-binding" evidence="11">
    <location>
        <begin position="1381"/>
        <end position="1455"/>
    </location>
</feature>
<comment type="cofactor">
    <cofactor evidence="1">
        <name>Mg(2+)</name>
        <dbReference type="ChEBI" id="CHEBI:18420"/>
    </cofactor>
</comment>
<evidence type="ECO:0000313" key="15">
    <source>
        <dbReference type="Proteomes" id="UP000604046"/>
    </source>
</evidence>
<accession>A0A812Q7D3</accession>
<dbReference type="Pfam" id="PF23166">
    <property type="entry name" value="Ig_N_CWD1"/>
    <property type="match status" value="1"/>
</dbReference>
<dbReference type="InterPro" id="IPR002192">
    <property type="entry name" value="PPDK_AMP/ATP-bd"/>
</dbReference>
<dbReference type="Gene3D" id="3.30.470.20">
    <property type="entry name" value="ATP-grasp fold, B domain"/>
    <property type="match status" value="1"/>
</dbReference>
<dbReference type="PANTHER" id="PTHR46999:SF1">
    <property type="entry name" value="ALPHA-GLUCAN WATER DIKINASE 1, CHLOROPLASTIC"/>
    <property type="match status" value="1"/>
</dbReference>
<comment type="caution">
    <text evidence="14">The sequence shown here is derived from an EMBL/GenBank/DDBJ whole genome shotgun (WGS) entry which is preliminary data.</text>
</comment>
<evidence type="ECO:0000256" key="9">
    <source>
        <dbReference type="ARBA" id="ARBA00022842"/>
    </source>
</evidence>
<evidence type="ECO:0000256" key="4">
    <source>
        <dbReference type="ARBA" id="ARBA00022679"/>
    </source>
</evidence>
<comment type="subunit">
    <text evidence="3">Homodimer.</text>
</comment>
<evidence type="ECO:0000256" key="1">
    <source>
        <dbReference type="ARBA" id="ARBA00001946"/>
    </source>
</evidence>
<keyword evidence="8" id="KW-0067">ATP-binding</keyword>
<dbReference type="Pfam" id="PF01326">
    <property type="entry name" value="PPDK_N"/>
    <property type="match status" value="1"/>
</dbReference>
<gene>
    <name evidence="14" type="primary">R1</name>
    <name evidence="14" type="ORF">SNAT2548_LOCUS20223</name>
</gene>
<dbReference type="Gene3D" id="3.30.1490.20">
    <property type="entry name" value="ATP-grasp fold, A domain"/>
    <property type="match status" value="1"/>
</dbReference>
<feature type="domain" description="Alpha-glucan water dikinase phosphohistidine-like" evidence="12">
    <location>
        <begin position="1104"/>
        <end position="1220"/>
    </location>
</feature>
<keyword evidence="5" id="KW-0479">Metal-binding</keyword>
<dbReference type="GO" id="GO:0046872">
    <property type="term" value="F:metal ion binding"/>
    <property type="evidence" value="ECO:0007669"/>
    <property type="project" value="UniProtKB-KW"/>
</dbReference>
<sequence>MGALWSSSSAHLRQPGVYVDAVSEPDGGWMVFDITAAGLGPGDLLLHWGVGKQSAEEWMVPVESQARTVPAASRVPGALQTPFPRPDRQNQRKVRLEINTAAGLKGFQFVLHKKPNEWLKNGSRNFFLDFSNIADSRGFRDLVTQATKENPSAKVSCYSSSGVEVAILALPDGHCCNVQAFVRSGRDLVLQYGPAGDDHRWKSSTRLSLQKAVGDIYKGQIKLKAQDIQKYLMFVLHDPSVDQWLKDAGRDFAFELPKGIRQKGVELEAQAPKEPIAFSPVRLQRRASKLFSTFVEEMQRAEPEAKSSSWTVPGNYGIEVVVLATAAPASCHTHLLVHAKTALVLQYGLAGQDRAWKFSKRVPLVRAGTDKWEASFEVPASDMEKFLMFVFHDGAANRWIKHGPHDFEFEMPRHEEWDRIQERASTEEPQIQLFSHLSYALPAPRLDDDRFMMASRSQFLEARRARQSRADISFTAFELQGDSGSLDVACISKGHSRAKVEIRAWLHPRLGACLMHFGVFETPQSREWTSATQINAVQWPSDMRYVDHQACQAALRKMDVGIHGLDFSLSAHAETDSNETTIVPDIGGFGFVLKTVEGGIWVKPADGGDAVVRFSHQRKWKAEKGEGTWTQVADKIVEQEMSNHMSLKRRYEHCLEFLDTFEKISGVQMRRLQSWRTLLQVDSGKAVWSRTPSMPLVDESSDEEEFWSWIFVWQRFSFQQLLTWERNINTQPRMLAATINQLTQRLAELWKSTPSCRLWIRWTLATMGRGGSAGQKIRDEILVIMHAHHIKEIHGTYYEQWHQKLHNNTTPADIGICRAIIAYLKSGGDMEVYWRVLAEHNITKEHLTSYSRPITTEPYMVQTDIGRLISDFERYLGILRSVHDALDLQLAVDHAKECLPSNLQGRLRDVCNMGGTGFNSLDEGHGKFMRVAGARDDVLAILNHKDTEAGVIKQLLVIDYTLETQQSVLVQGLAGEVRLPPLVDQMRALLIGLMGQLPLEPELPALLADWNSFAHSCASQHSEDSALLLKALVDRISRVVGELSDKCQRLMGPKAAFLGEAVGVSRKNIDIFVDEVLRGTSLMAVSLILQRLEPVLRGIAQLPPWQMVSPIEKPIQGMFRLIDKMTGVQGEVFETPTILLSGAVSGEEEVPDGVLGVLVRSAKDAPDILSHCAVRARNFGVLLATCFDPKISENLAADFADKWVEVRCRPDGNLTIAEVERPTNMAEKQAADNATVARTSKTKVKMNLTDDLGCRWCVRPDEMTRTNVGSKSLNLALLRPKLPAGILTPQAVALPYGTMQKSLRDECNKDVLPMLEKVVSRLQPSTSNEDAQIIFEEAQQVVESMHFPKALKEALAKAMKEVGGRDGEDRLSKLFRDGDAWPAIKGVWSSMFALRPWVSLAKAGRSFHDLNMAVLVQELVEAKYAFVLHTVNPFTKDKDELYGEIVAGRGETLVGNFSGRALSFAVRRGGGEPRVLSYPSKSVALHAQPCLIFRSDSNAEDLEGFAGAGLFESVCAEEDKGGFQRLHRLGIVEDASYRRELLKRIAEVGWAIEEAFDCVPQDIEGCVDVGERIFIVQSRPQV</sequence>
<dbReference type="Proteomes" id="UP000604046">
    <property type="component" value="Unassembled WGS sequence"/>
</dbReference>
<keyword evidence="6" id="KW-0547">Nucleotide-binding</keyword>
<evidence type="ECO:0000256" key="2">
    <source>
        <dbReference type="ARBA" id="ARBA00007837"/>
    </source>
</evidence>
<evidence type="ECO:0000259" key="12">
    <source>
        <dbReference type="Pfam" id="PF22973"/>
    </source>
</evidence>
<keyword evidence="10" id="KW-0119">Carbohydrate metabolism</keyword>
<dbReference type="InterPro" id="IPR054481">
    <property type="entry name" value="GWD1_pHisD"/>
</dbReference>
<dbReference type="EMBL" id="CAJNDS010002204">
    <property type="protein sequence ID" value="CAE7370671.1"/>
    <property type="molecule type" value="Genomic_DNA"/>
</dbReference>
<name>A0A812Q7D3_9DINO</name>
<comment type="similarity">
    <text evidence="2">Belongs to the PEP-utilizing enzyme family.</text>
</comment>
<dbReference type="GO" id="GO:0005524">
    <property type="term" value="F:ATP binding"/>
    <property type="evidence" value="ECO:0007669"/>
    <property type="project" value="UniProtKB-KW"/>
</dbReference>
<dbReference type="InterPro" id="IPR056301">
    <property type="entry name" value="GWD-like_N_Ig"/>
</dbReference>
<reference evidence="14" key="1">
    <citation type="submission" date="2021-02" db="EMBL/GenBank/DDBJ databases">
        <authorList>
            <person name="Dougan E. K."/>
            <person name="Rhodes N."/>
            <person name="Thang M."/>
            <person name="Chan C."/>
        </authorList>
    </citation>
    <scope>NUCLEOTIDE SEQUENCE</scope>
</reference>
<keyword evidence="15" id="KW-1185">Reference proteome</keyword>
<keyword evidence="7" id="KW-0418">Kinase</keyword>
<dbReference type="GO" id="GO:0016301">
    <property type="term" value="F:kinase activity"/>
    <property type="evidence" value="ECO:0007669"/>
    <property type="project" value="UniProtKB-KW"/>
</dbReference>
<evidence type="ECO:0000259" key="13">
    <source>
        <dbReference type="Pfam" id="PF23166"/>
    </source>
</evidence>
<organism evidence="14 15">
    <name type="scientific">Symbiodinium natans</name>
    <dbReference type="NCBI Taxonomy" id="878477"/>
    <lineage>
        <taxon>Eukaryota</taxon>
        <taxon>Sar</taxon>
        <taxon>Alveolata</taxon>
        <taxon>Dinophyceae</taxon>
        <taxon>Suessiales</taxon>
        <taxon>Symbiodiniaceae</taxon>
        <taxon>Symbiodinium</taxon>
    </lineage>
</organism>
<dbReference type="InterPro" id="IPR013815">
    <property type="entry name" value="ATP_grasp_subdomain_1"/>
</dbReference>
<evidence type="ECO:0000256" key="6">
    <source>
        <dbReference type="ARBA" id="ARBA00022741"/>
    </source>
</evidence>
<feature type="domain" description="Alpha-glucan water dikinase-like N-terminal Ig-like" evidence="13">
    <location>
        <begin position="41"/>
        <end position="129"/>
    </location>
</feature>
<dbReference type="PANTHER" id="PTHR46999">
    <property type="entry name" value="ALPHA-GLUCAN WATER DIKINASE 1, CHLOROPLASTIC-RELATED"/>
    <property type="match status" value="1"/>
</dbReference>
<evidence type="ECO:0000313" key="14">
    <source>
        <dbReference type="EMBL" id="CAE7370671.1"/>
    </source>
</evidence>
<protein>
    <submittedName>
        <fullName evidence="14">R1 protein</fullName>
    </submittedName>
</protein>
<dbReference type="SUPFAM" id="SSF56059">
    <property type="entry name" value="Glutathione synthetase ATP-binding domain-like"/>
    <property type="match status" value="1"/>
</dbReference>
<keyword evidence="4" id="KW-0808">Transferase</keyword>
<evidence type="ECO:0000256" key="3">
    <source>
        <dbReference type="ARBA" id="ARBA00011738"/>
    </source>
</evidence>
<keyword evidence="9" id="KW-0460">Magnesium</keyword>
<evidence type="ECO:0000256" key="10">
    <source>
        <dbReference type="ARBA" id="ARBA00023277"/>
    </source>
</evidence>
<dbReference type="OrthoDB" id="6123450at2759"/>
<evidence type="ECO:0000256" key="5">
    <source>
        <dbReference type="ARBA" id="ARBA00022723"/>
    </source>
</evidence>
<evidence type="ECO:0000256" key="8">
    <source>
        <dbReference type="ARBA" id="ARBA00022840"/>
    </source>
</evidence>
<dbReference type="Pfam" id="PF22973">
    <property type="entry name" value="GWD1_pHisD"/>
    <property type="match status" value="1"/>
</dbReference>
<evidence type="ECO:0000256" key="7">
    <source>
        <dbReference type="ARBA" id="ARBA00022777"/>
    </source>
</evidence>
<evidence type="ECO:0000259" key="11">
    <source>
        <dbReference type="Pfam" id="PF01326"/>
    </source>
</evidence>